<gene>
    <name evidence="2" type="ORF">ACMD2_18357</name>
</gene>
<evidence type="ECO:0000313" key="3">
    <source>
        <dbReference type="Proteomes" id="UP000092600"/>
    </source>
</evidence>
<proteinExistence type="inferred from homology"/>
<dbReference type="GO" id="GO:0012505">
    <property type="term" value="C:endomembrane system"/>
    <property type="evidence" value="ECO:0007669"/>
    <property type="project" value="TreeGrafter"/>
</dbReference>
<comment type="similarity">
    <text evidence="1">Belongs to the CDK5RAP3 family.</text>
</comment>
<organism evidence="2 3">
    <name type="scientific">Ananas comosus</name>
    <name type="common">Pineapple</name>
    <name type="synonym">Ananas ananas</name>
    <dbReference type="NCBI Taxonomy" id="4615"/>
    <lineage>
        <taxon>Eukaryota</taxon>
        <taxon>Viridiplantae</taxon>
        <taxon>Streptophyta</taxon>
        <taxon>Embryophyta</taxon>
        <taxon>Tracheophyta</taxon>
        <taxon>Spermatophyta</taxon>
        <taxon>Magnoliopsida</taxon>
        <taxon>Liliopsida</taxon>
        <taxon>Poales</taxon>
        <taxon>Bromeliaceae</taxon>
        <taxon>Bromelioideae</taxon>
        <taxon>Ananas</taxon>
    </lineage>
</organism>
<dbReference type="Proteomes" id="UP000092600">
    <property type="component" value="Unassembled WGS sequence"/>
</dbReference>
<evidence type="ECO:0000313" key="2">
    <source>
        <dbReference type="EMBL" id="OAY75216.1"/>
    </source>
</evidence>
<feature type="non-terminal residue" evidence="2">
    <location>
        <position position="1"/>
    </location>
</feature>
<dbReference type="EMBL" id="LSRQ01002172">
    <property type="protein sequence ID" value="OAY75216.1"/>
    <property type="molecule type" value="Genomic_DNA"/>
</dbReference>
<dbReference type="AlphaFoldDB" id="A0A199VEB4"/>
<comment type="caution">
    <text evidence="2">The sequence shown here is derived from an EMBL/GenBank/DDBJ whole genome shotgun (WGS) entry which is preliminary data.</text>
</comment>
<dbReference type="Pfam" id="PF05600">
    <property type="entry name" value="CDK5RAP3"/>
    <property type="match status" value="1"/>
</dbReference>
<dbReference type="PANTHER" id="PTHR14894:SF0">
    <property type="entry name" value="CDK5 REGULATORY SUBUNIT-ASSOCIATED PROTEIN 3"/>
    <property type="match status" value="1"/>
</dbReference>
<dbReference type="InterPro" id="IPR008491">
    <property type="entry name" value="CDK5RAP3"/>
</dbReference>
<reference evidence="2 3" key="1">
    <citation type="journal article" date="2016" name="DNA Res.">
        <title>The draft genome of MD-2 pineapple using hybrid error correction of long reads.</title>
        <authorList>
            <person name="Redwan R.M."/>
            <person name="Saidin A."/>
            <person name="Kumar S.V."/>
        </authorList>
    </citation>
    <scope>NUCLEOTIDE SEQUENCE [LARGE SCALE GENOMIC DNA]</scope>
    <source>
        <strain evidence="3">cv. MD2</strain>
        <tissue evidence="2">Leaf</tissue>
    </source>
</reference>
<dbReference type="PANTHER" id="PTHR14894">
    <property type="entry name" value="CDK5 REGULATORY SUBUNIT-ASSOCIATED PROTEIN 3"/>
    <property type="match status" value="1"/>
</dbReference>
<protein>
    <submittedName>
        <fullName evidence="2">CDK5RAP3-like protein</fullName>
    </submittedName>
</protein>
<dbReference type="GO" id="GO:0007346">
    <property type="term" value="P:regulation of mitotic cell cycle"/>
    <property type="evidence" value="ECO:0007669"/>
    <property type="project" value="TreeGrafter"/>
</dbReference>
<evidence type="ECO:0000256" key="1">
    <source>
        <dbReference type="ARBA" id="ARBA00007478"/>
    </source>
</evidence>
<name>A0A199VEB4_ANACO</name>
<accession>A0A199VEB4</accession>
<dbReference type="STRING" id="4615.A0A199VEB4"/>
<sequence length="332" mass="36975">NLRHLKENPPSLHVSLSAEVQNSLESTAKPNLSSLETGGKPLDSNEPMDAIDWNISADGTQIDWDIGTAEQPEEPGDAFGSYEIIDANIDLRDSENGNGVVSDHTMSNKGEEGVISSNSESEICWEIGIQNPQNEDVVLPDLSSLNELRRPESLAEGRSQLLDTEYRNKILDDLFEIKSFLNQRLMEMRNGETSSLQHQVQAVAPFVLQQYSSDAVHGMLLEVSLAISLLTNRKTRDLIMILNSRRFLDRLVTTVEEKKHHGVKLQESLNDLSARRMELHNALSSSWPKQEAAIAKTRELKKLCEQTLSSMFDGRPVNIIGEINTTINSSVS</sequence>